<name>A0A1I3L7S3_9RHOB</name>
<dbReference type="AlphaFoldDB" id="A0A1I3L7S3"/>
<keyword evidence="2" id="KW-1185">Reference proteome</keyword>
<reference evidence="1 2" key="1">
    <citation type="submission" date="2016-10" db="EMBL/GenBank/DDBJ databases">
        <authorList>
            <person name="de Groot N.N."/>
        </authorList>
    </citation>
    <scope>NUCLEOTIDE SEQUENCE [LARGE SCALE GENOMIC DNA]</scope>
    <source>
        <strain evidence="1 2">CGMCC 1.11030</strain>
    </source>
</reference>
<accession>A0A1I3L7S3</accession>
<dbReference type="STRING" id="1114924.SAMN05216258_109246"/>
<feature type="non-terminal residue" evidence="1">
    <location>
        <position position="45"/>
    </location>
</feature>
<protein>
    <submittedName>
        <fullName evidence="1">Uncharacterized protein</fullName>
    </submittedName>
</protein>
<evidence type="ECO:0000313" key="2">
    <source>
        <dbReference type="Proteomes" id="UP000199377"/>
    </source>
</evidence>
<dbReference type="Proteomes" id="UP000199377">
    <property type="component" value="Unassembled WGS sequence"/>
</dbReference>
<gene>
    <name evidence="1" type="ORF">SAMN05216258_109246</name>
</gene>
<proteinExistence type="predicted"/>
<sequence>MLDDTPTYGSIAPLRNVQALTELISRVQARLDGLPGMACFHGPSG</sequence>
<organism evidence="1 2">
    <name type="scientific">Albimonas pacifica</name>
    <dbReference type="NCBI Taxonomy" id="1114924"/>
    <lineage>
        <taxon>Bacteria</taxon>
        <taxon>Pseudomonadati</taxon>
        <taxon>Pseudomonadota</taxon>
        <taxon>Alphaproteobacteria</taxon>
        <taxon>Rhodobacterales</taxon>
        <taxon>Paracoccaceae</taxon>
        <taxon>Albimonas</taxon>
    </lineage>
</organism>
<evidence type="ECO:0000313" key="1">
    <source>
        <dbReference type="EMBL" id="SFI80781.1"/>
    </source>
</evidence>
<dbReference type="EMBL" id="FOQH01000009">
    <property type="protein sequence ID" value="SFI80781.1"/>
    <property type="molecule type" value="Genomic_DNA"/>
</dbReference>